<evidence type="ECO:0000256" key="5">
    <source>
        <dbReference type="SAM" id="Phobius"/>
    </source>
</evidence>
<keyword evidence="2 5" id="KW-0812">Transmembrane</keyword>
<dbReference type="PANTHER" id="PTHR23294">
    <property type="entry name" value="ET TRANSLATION PRODUCT-RELATED"/>
    <property type="match status" value="1"/>
</dbReference>
<feature type="transmembrane region" description="Helical" evidence="5">
    <location>
        <begin position="410"/>
        <end position="430"/>
    </location>
</feature>
<feature type="transmembrane region" description="Helical" evidence="5">
    <location>
        <begin position="145"/>
        <end position="167"/>
    </location>
</feature>
<gene>
    <name evidence="6" type="ORF">EVOR1521_LOCUS20815</name>
</gene>
<name>A0AA36IZ20_9DINO</name>
<dbReference type="Pfam" id="PF05978">
    <property type="entry name" value="UNC-93"/>
    <property type="match status" value="1"/>
</dbReference>
<accession>A0AA36IZ20</accession>
<organism evidence="6 7">
    <name type="scientific">Effrenium voratum</name>
    <dbReference type="NCBI Taxonomy" id="2562239"/>
    <lineage>
        <taxon>Eukaryota</taxon>
        <taxon>Sar</taxon>
        <taxon>Alveolata</taxon>
        <taxon>Dinophyceae</taxon>
        <taxon>Suessiales</taxon>
        <taxon>Symbiodiniaceae</taxon>
        <taxon>Effrenium</taxon>
    </lineage>
</organism>
<keyword evidence="7" id="KW-1185">Reference proteome</keyword>
<feature type="transmembrane region" description="Helical" evidence="5">
    <location>
        <begin position="384"/>
        <end position="404"/>
    </location>
</feature>
<comment type="subcellular location">
    <subcellularLocation>
        <location evidence="1">Membrane</location>
        <topology evidence="1">Multi-pass membrane protein</topology>
    </subcellularLocation>
</comment>
<feature type="transmembrane region" description="Helical" evidence="5">
    <location>
        <begin position="179"/>
        <end position="199"/>
    </location>
</feature>
<feature type="transmembrane region" description="Helical" evidence="5">
    <location>
        <begin position="21"/>
        <end position="42"/>
    </location>
</feature>
<feature type="transmembrane region" description="Helical" evidence="5">
    <location>
        <begin position="110"/>
        <end position="133"/>
    </location>
</feature>
<proteinExistence type="predicted"/>
<feature type="transmembrane region" description="Helical" evidence="5">
    <location>
        <begin position="54"/>
        <end position="74"/>
    </location>
</feature>
<dbReference type="GO" id="GO:0016020">
    <property type="term" value="C:membrane"/>
    <property type="evidence" value="ECO:0007669"/>
    <property type="project" value="UniProtKB-SubCell"/>
</dbReference>
<keyword evidence="3 5" id="KW-1133">Transmembrane helix</keyword>
<dbReference type="Proteomes" id="UP001178507">
    <property type="component" value="Unassembled WGS sequence"/>
</dbReference>
<feature type="transmembrane region" description="Helical" evidence="5">
    <location>
        <begin position="350"/>
        <end position="372"/>
    </location>
</feature>
<sequence length="444" mass="47592">MAIELAAMGGEQAERTRAKDATTQVAAVGFLAFCGPGLFNALNGLGNAGSSDPRLAALANGCLYCTFAVFGYFGGAGFNLLGPKPLLCFGGLTYAVYATCIFFSGKLWWLAPLGGVVLGLGAGLFWTAQGSLMMAYATPNSRGRLIAIFWVIFNLGGVMGGLLQFGLNFHTSGSSANPISYFTFVVVMGLGALMSPLLADPSSVVREDGTPVLFQQAESPLAELRAAIAAIGDPFILRNLLFYLASNWFYTYNFNGFNGQQFNVRSRGLNSAGFWAAQMWAAWWFGKVLDEEVAPRRRAWRGLLLVALSLAFSLGWALQESRTVTCRGHLGWDKGSSCELDALDPASWRAMGIFLLLGAADAMYQTYAYWLMSMAAGSDVRKTVMYSAAYKGLQSLGAGLAWFLDLSRMSYFTQGGLCLALTLSACLPVLGSFKALESKKDSPA</sequence>
<dbReference type="SUPFAM" id="SSF103473">
    <property type="entry name" value="MFS general substrate transporter"/>
    <property type="match status" value="1"/>
</dbReference>
<evidence type="ECO:0000313" key="7">
    <source>
        <dbReference type="Proteomes" id="UP001178507"/>
    </source>
</evidence>
<evidence type="ECO:0000256" key="2">
    <source>
        <dbReference type="ARBA" id="ARBA00022692"/>
    </source>
</evidence>
<dbReference type="PANTHER" id="PTHR23294:SF59">
    <property type="entry name" value="UNC93-LIKE PROTEIN C922.05C"/>
    <property type="match status" value="1"/>
</dbReference>
<feature type="transmembrane region" description="Helical" evidence="5">
    <location>
        <begin position="299"/>
        <end position="318"/>
    </location>
</feature>
<feature type="transmembrane region" description="Helical" evidence="5">
    <location>
        <begin position="86"/>
        <end position="104"/>
    </location>
</feature>
<dbReference type="AlphaFoldDB" id="A0AA36IZ20"/>
<evidence type="ECO:0000256" key="1">
    <source>
        <dbReference type="ARBA" id="ARBA00004141"/>
    </source>
</evidence>
<evidence type="ECO:0000256" key="4">
    <source>
        <dbReference type="ARBA" id="ARBA00023136"/>
    </source>
</evidence>
<dbReference type="InterPro" id="IPR036259">
    <property type="entry name" value="MFS_trans_sf"/>
</dbReference>
<evidence type="ECO:0000256" key="3">
    <source>
        <dbReference type="ARBA" id="ARBA00022989"/>
    </source>
</evidence>
<comment type="caution">
    <text evidence="6">The sequence shown here is derived from an EMBL/GenBank/DDBJ whole genome shotgun (WGS) entry which is preliminary data.</text>
</comment>
<keyword evidence="4 5" id="KW-0472">Membrane</keyword>
<dbReference type="EMBL" id="CAUJNA010003238">
    <property type="protein sequence ID" value="CAJ1396618.1"/>
    <property type="molecule type" value="Genomic_DNA"/>
</dbReference>
<protein>
    <recommendedName>
        <fullName evidence="8">DUF895 domain membrane protein</fullName>
    </recommendedName>
</protein>
<evidence type="ECO:0008006" key="8">
    <source>
        <dbReference type="Google" id="ProtNLM"/>
    </source>
</evidence>
<dbReference type="InterPro" id="IPR010291">
    <property type="entry name" value="Ion_channel_UNC-93"/>
</dbReference>
<evidence type="ECO:0000313" key="6">
    <source>
        <dbReference type="EMBL" id="CAJ1396618.1"/>
    </source>
</evidence>
<reference evidence="6" key="1">
    <citation type="submission" date="2023-08" db="EMBL/GenBank/DDBJ databases">
        <authorList>
            <person name="Chen Y."/>
            <person name="Shah S."/>
            <person name="Dougan E. K."/>
            <person name="Thang M."/>
            <person name="Chan C."/>
        </authorList>
    </citation>
    <scope>NUCLEOTIDE SEQUENCE</scope>
</reference>
<dbReference type="InterPro" id="IPR051617">
    <property type="entry name" value="UNC-93-like_regulator"/>
</dbReference>
<dbReference type="Gene3D" id="1.20.1250.20">
    <property type="entry name" value="MFS general substrate transporter like domains"/>
    <property type="match status" value="1"/>
</dbReference>